<dbReference type="OrthoDB" id="8068875at2759"/>
<organism evidence="1 2">
    <name type="scientific">Hydnum rufescens UP504</name>
    <dbReference type="NCBI Taxonomy" id="1448309"/>
    <lineage>
        <taxon>Eukaryota</taxon>
        <taxon>Fungi</taxon>
        <taxon>Dikarya</taxon>
        <taxon>Basidiomycota</taxon>
        <taxon>Agaricomycotina</taxon>
        <taxon>Agaricomycetes</taxon>
        <taxon>Cantharellales</taxon>
        <taxon>Hydnaceae</taxon>
        <taxon>Hydnum</taxon>
    </lineage>
</organism>
<keyword evidence="2" id="KW-1185">Reference proteome</keyword>
<comment type="caution">
    <text evidence="1">The sequence shown here is derived from an EMBL/GenBank/DDBJ whole genome shotgun (WGS) entry which is preliminary data.</text>
</comment>
<sequence>MYRFDSCPLTILGYPPITWIKWWLSNPNQSSLSGMPDTNVDDWTKSMEYQKYEMSEVIQWSWRGVRNWPTEYESGLWQPVMEVSQSLRLPMFDRIHANGLSELYQRIQAKIPSYLHWTVPIRKEGYDDALIQGSLWRFSLTYKIRWQCYL</sequence>
<dbReference type="Proteomes" id="UP000886523">
    <property type="component" value="Unassembled WGS sequence"/>
</dbReference>
<accession>A0A9P6AEI2</accession>
<gene>
    <name evidence="1" type="ORF">BS47DRAFT_1308149</name>
</gene>
<dbReference type="AlphaFoldDB" id="A0A9P6AEI2"/>
<proteinExistence type="predicted"/>
<name>A0A9P6AEI2_9AGAM</name>
<evidence type="ECO:0000313" key="2">
    <source>
        <dbReference type="Proteomes" id="UP000886523"/>
    </source>
</evidence>
<reference evidence="1" key="1">
    <citation type="journal article" date="2020" name="Nat. Commun.">
        <title>Large-scale genome sequencing of mycorrhizal fungi provides insights into the early evolution of symbiotic traits.</title>
        <authorList>
            <person name="Miyauchi S."/>
            <person name="Kiss E."/>
            <person name="Kuo A."/>
            <person name="Drula E."/>
            <person name="Kohler A."/>
            <person name="Sanchez-Garcia M."/>
            <person name="Morin E."/>
            <person name="Andreopoulos B."/>
            <person name="Barry K.W."/>
            <person name="Bonito G."/>
            <person name="Buee M."/>
            <person name="Carver A."/>
            <person name="Chen C."/>
            <person name="Cichocki N."/>
            <person name="Clum A."/>
            <person name="Culley D."/>
            <person name="Crous P.W."/>
            <person name="Fauchery L."/>
            <person name="Girlanda M."/>
            <person name="Hayes R.D."/>
            <person name="Keri Z."/>
            <person name="LaButti K."/>
            <person name="Lipzen A."/>
            <person name="Lombard V."/>
            <person name="Magnuson J."/>
            <person name="Maillard F."/>
            <person name="Murat C."/>
            <person name="Nolan M."/>
            <person name="Ohm R.A."/>
            <person name="Pangilinan J."/>
            <person name="Pereira M.F."/>
            <person name="Perotto S."/>
            <person name="Peter M."/>
            <person name="Pfister S."/>
            <person name="Riley R."/>
            <person name="Sitrit Y."/>
            <person name="Stielow J.B."/>
            <person name="Szollosi G."/>
            <person name="Zifcakova L."/>
            <person name="Stursova M."/>
            <person name="Spatafora J.W."/>
            <person name="Tedersoo L."/>
            <person name="Vaario L.M."/>
            <person name="Yamada A."/>
            <person name="Yan M."/>
            <person name="Wang P."/>
            <person name="Xu J."/>
            <person name="Bruns T."/>
            <person name="Baldrian P."/>
            <person name="Vilgalys R."/>
            <person name="Dunand C."/>
            <person name="Henrissat B."/>
            <person name="Grigoriev I.V."/>
            <person name="Hibbett D."/>
            <person name="Nagy L.G."/>
            <person name="Martin F.M."/>
        </authorList>
    </citation>
    <scope>NUCLEOTIDE SEQUENCE</scope>
    <source>
        <strain evidence="1">UP504</strain>
    </source>
</reference>
<protein>
    <submittedName>
        <fullName evidence="1">Uncharacterized protein</fullName>
    </submittedName>
</protein>
<dbReference type="EMBL" id="MU129226">
    <property type="protein sequence ID" value="KAF9504440.1"/>
    <property type="molecule type" value="Genomic_DNA"/>
</dbReference>
<evidence type="ECO:0000313" key="1">
    <source>
        <dbReference type="EMBL" id="KAF9504440.1"/>
    </source>
</evidence>